<reference evidence="3" key="1">
    <citation type="submission" date="2016-12" db="EMBL/GenBank/DDBJ databases">
        <title>Comparative genomics of four Isosphaeraceae planctomycetes: a common pool of plasmids and glycoside hydrolase genes.</title>
        <authorList>
            <person name="Ivanova A."/>
        </authorList>
    </citation>
    <scope>NUCLEOTIDE SEQUENCE [LARGE SCALE GENOMIC DNA]</scope>
    <source>
        <strain evidence="3">PX4</strain>
    </source>
</reference>
<gene>
    <name evidence="2" type="ORF">BSF38_02439</name>
</gene>
<feature type="region of interest" description="Disordered" evidence="1">
    <location>
        <begin position="1"/>
        <end position="45"/>
    </location>
</feature>
<dbReference type="Proteomes" id="UP000186309">
    <property type="component" value="Chromosome"/>
</dbReference>
<evidence type="ECO:0000313" key="3">
    <source>
        <dbReference type="Proteomes" id="UP000186309"/>
    </source>
</evidence>
<evidence type="ECO:0000313" key="2">
    <source>
        <dbReference type="EMBL" id="APW60945.1"/>
    </source>
</evidence>
<dbReference type="KEGG" id="pbor:BSF38_02439"/>
<protein>
    <submittedName>
        <fullName evidence="2">Uncharacterized protein</fullName>
    </submittedName>
</protein>
<proteinExistence type="predicted"/>
<organism evidence="2 3">
    <name type="scientific">Paludisphaera borealis</name>
    <dbReference type="NCBI Taxonomy" id="1387353"/>
    <lineage>
        <taxon>Bacteria</taxon>
        <taxon>Pseudomonadati</taxon>
        <taxon>Planctomycetota</taxon>
        <taxon>Planctomycetia</taxon>
        <taxon>Isosphaerales</taxon>
        <taxon>Isosphaeraceae</taxon>
        <taxon>Paludisphaera</taxon>
    </lineage>
</organism>
<dbReference type="RefSeq" id="WP_076345935.1">
    <property type="nucleotide sequence ID" value="NZ_CP019082.1"/>
</dbReference>
<keyword evidence="3" id="KW-1185">Reference proteome</keyword>
<dbReference type="EMBL" id="CP019082">
    <property type="protein sequence ID" value="APW60945.1"/>
    <property type="molecule type" value="Genomic_DNA"/>
</dbReference>
<feature type="compositionally biased region" description="Basic residues" evidence="1">
    <location>
        <begin position="1"/>
        <end position="10"/>
    </location>
</feature>
<evidence type="ECO:0000256" key="1">
    <source>
        <dbReference type="SAM" id="MobiDB-lite"/>
    </source>
</evidence>
<dbReference type="AlphaFoldDB" id="A0A1U7CPS5"/>
<name>A0A1U7CPS5_9BACT</name>
<sequence length="108" mass="11595">MSKRPLNRRNLRAEADAVAARGIPLGPSRPSRAKSDAPALRPKPAASPRMKIVWAVCDLGGRTVATFEYAEKAAAEAKIADLKARNKGNHFLRSVKEPIPHSGTSSPD</sequence>
<accession>A0A1U7CPS5</accession>
<dbReference type="OrthoDB" id="292117at2"/>